<feature type="transmembrane region" description="Helical" evidence="1">
    <location>
        <begin position="244"/>
        <end position="265"/>
    </location>
</feature>
<dbReference type="AlphaFoldDB" id="A0A3N9WSV3"/>
<feature type="transmembrane region" description="Helical" evidence="1">
    <location>
        <begin position="361"/>
        <end position="383"/>
    </location>
</feature>
<comment type="caution">
    <text evidence="2">The sequence shown here is derived from an EMBL/GenBank/DDBJ whole genome shotgun (WGS) entry which is preliminary data.</text>
</comment>
<keyword evidence="3" id="KW-1185">Reference proteome</keyword>
<protein>
    <submittedName>
        <fullName evidence="2">Uncharacterized protein</fullName>
    </submittedName>
</protein>
<keyword evidence="1" id="KW-1133">Transmembrane helix</keyword>
<feature type="transmembrane region" description="Helical" evidence="1">
    <location>
        <begin position="319"/>
        <end position="340"/>
    </location>
</feature>
<dbReference type="OrthoDB" id="5124967at2"/>
<evidence type="ECO:0000256" key="1">
    <source>
        <dbReference type="SAM" id="Phobius"/>
    </source>
</evidence>
<feature type="transmembrane region" description="Helical" evidence="1">
    <location>
        <begin position="25"/>
        <end position="46"/>
    </location>
</feature>
<gene>
    <name evidence="2" type="ORF">DLJ58_29095</name>
</gene>
<name>A0A3N9WSV3_9ACTN</name>
<dbReference type="Proteomes" id="UP000266889">
    <property type="component" value="Unassembled WGS sequence"/>
</dbReference>
<dbReference type="EMBL" id="QGSY01000285">
    <property type="protein sequence ID" value="RQX03830.1"/>
    <property type="molecule type" value="Genomic_DNA"/>
</dbReference>
<sequence>MTVGVREQPRGADPPRPRPGARPGLVGWLTGLAVLSGVGYRLWLLLHAAPATNSDEATMGLAALHIARGDGFPVWFYGQQYMGTLEAYLAAPVFALAGEPSLLGLRLPTLALYALFLLLAWRLTLRLTGDRWFGLLMVALLALGSDRIVKNQLIAGGGYPEMNAAGAALALLAVDLATGRPGRRSADAGRPDGRTADTGLPGRRLARWATWGFLAGLMLWVDPLVLPYVAATGAVLVGFCRRELWGAAGALLGAAAVLGAAPLLLHSLLTGRNPLHAVLAASGANASAGWPDRLHGGLVLGPGLGMGFCAPGQCATWQLWWALALPLLLAIAAATAWRALRTPDPNPAGSAAVGSDAVSPRVAAAARLALVLAAVATLGAYTVSSSAGLTPVESSRYLSCLLISLPALLWPVWTVARHGLRPSATGRRGVGSTLAGSVAVVLLAATLGTAAHATWRAAQTVPATQAAEARHTELVGTLRQLGVRHVRAGYWTCNRLTFASAEQVVCAVVDDTLRPGFDRYPAYRWEVDSAAAPAWVAPAGSPLAEVLDERQRVTPGSLDLVTIEGWRIYLPR</sequence>
<evidence type="ECO:0000313" key="2">
    <source>
        <dbReference type="EMBL" id="RQX03830.1"/>
    </source>
</evidence>
<keyword evidence="1" id="KW-0812">Transmembrane</keyword>
<organism evidence="2 3">
    <name type="scientific">Micromonospora arida</name>
    <dbReference type="NCBI Taxonomy" id="2203715"/>
    <lineage>
        <taxon>Bacteria</taxon>
        <taxon>Bacillati</taxon>
        <taxon>Actinomycetota</taxon>
        <taxon>Actinomycetes</taxon>
        <taxon>Micromonosporales</taxon>
        <taxon>Micromonosporaceae</taxon>
        <taxon>Micromonospora</taxon>
    </lineage>
</organism>
<keyword evidence="1" id="KW-0472">Membrane</keyword>
<reference evidence="2 3" key="1">
    <citation type="submission" date="2018-05" db="EMBL/GenBank/DDBJ databases">
        <title>Micromonospora from Atacama Desert.</title>
        <authorList>
            <person name="Carro L."/>
            <person name="Goodfellow M."/>
            <person name="Klenk H.-P."/>
        </authorList>
    </citation>
    <scope>NUCLEOTIDE SEQUENCE [LARGE SCALE GENOMIC DNA]</scope>
    <source>
        <strain evidence="2 3">LB32</strain>
    </source>
</reference>
<feature type="transmembrane region" description="Helical" evidence="1">
    <location>
        <begin position="434"/>
        <end position="455"/>
    </location>
</feature>
<feature type="transmembrane region" description="Helical" evidence="1">
    <location>
        <begin position="132"/>
        <end position="149"/>
    </location>
</feature>
<dbReference type="RefSeq" id="WP_124861090.1">
    <property type="nucleotide sequence ID" value="NZ_QGSY01000285.1"/>
</dbReference>
<proteinExistence type="predicted"/>
<feature type="transmembrane region" description="Helical" evidence="1">
    <location>
        <begin position="395"/>
        <end position="413"/>
    </location>
</feature>
<accession>A0A3N9WSV3</accession>
<feature type="transmembrane region" description="Helical" evidence="1">
    <location>
        <begin position="102"/>
        <end position="120"/>
    </location>
</feature>
<feature type="transmembrane region" description="Helical" evidence="1">
    <location>
        <begin position="211"/>
        <end position="237"/>
    </location>
</feature>
<evidence type="ECO:0000313" key="3">
    <source>
        <dbReference type="Proteomes" id="UP000266889"/>
    </source>
</evidence>